<dbReference type="PANTHER" id="PTHR28259:SF1">
    <property type="entry name" value="FLUORIDE EXPORT PROTEIN 1-RELATED"/>
    <property type="match status" value="1"/>
</dbReference>
<evidence type="ECO:0000256" key="7">
    <source>
        <dbReference type="ARBA" id="ARBA00023053"/>
    </source>
</evidence>
<dbReference type="GO" id="GO:0140114">
    <property type="term" value="P:cellular detoxification of fluoride"/>
    <property type="evidence" value="ECO:0007669"/>
    <property type="project" value="UniProtKB-UniRule"/>
</dbReference>
<keyword evidence="10 13" id="KW-0407">Ion channel</keyword>
<evidence type="ECO:0000256" key="2">
    <source>
        <dbReference type="ARBA" id="ARBA00022475"/>
    </source>
</evidence>
<evidence type="ECO:0000256" key="9">
    <source>
        <dbReference type="ARBA" id="ARBA00023136"/>
    </source>
</evidence>
<feature type="binding site" evidence="13">
    <location>
        <position position="78"/>
    </location>
    <ligand>
        <name>Na(+)</name>
        <dbReference type="ChEBI" id="CHEBI:29101"/>
        <note>structural</note>
    </ligand>
</feature>
<evidence type="ECO:0000313" key="14">
    <source>
        <dbReference type="EMBL" id="VEJ20990.1"/>
    </source>
</evidence>
<feature type="transmembrane region" description="Helical" evidence="13">
    <location>
        <begin position="105"/>
        <end position="124"/>
    </location>
</feature>
<comment type="function">
    <text evidence="13">Fluoride-specific ion channel. Important for reducing fluoride concentration in the cell, thus reducing its toxicity.</text>
</comment>
<name>A0A3S4ZBP3_9NEIS</name>
<gene>
    <name evidence="13 14" type="primary">crcB</name>
    <name evidence="13" type="synonym">fluC</name>
    <name evidence="14" type="ORF">NCTC12227_00712</name>
</gene>
<dbReference type="EMBL" id="LR134516">
    <property type="protein sequence ID" value="VEJ20990.1"/>
    <property type="molecule type" value="Genomic_DNA"/>
</dbReference>
<dbReference type="GO" id="GO:0005886">
    <property type="term" value="C:plasma membrane"/>
    <property type="evidence" value="ECO:0007669"/>
    <property type="project" value="UniProtKB-SubCell"/>
</dbReference>
<keyword evidence="6 13" id="KW-1133">Transmembrane helix</keyword>
<evidence type="ECO:0000256" key="13">
    <source>
        <dbReference type="HAMAP-Rule" id="MF_00454"/>
    </source>
</evidence>
<dbReference type="Proteomes" id="UP000268229">
    <property type="component" value="Chromosome"/>
</dbReference>
<evidence type="ECO:0000256" key="3">
    <source>
        <dbReference type="ARBA" id="ARBA00022519"/>
    </source>
</evidence>
<keyword evidence="7 13" id="KW-0915">Sodium</keyword>
<evidence type="ECO:0000256" key="10">
    <source>
        <dbReference type="ARBA" id="ARBA00023303"/>
    </source>
</evidence>
<dbReference type="OrthoDB" id="9806299at2"/>
<evidence type="ECO:0000256" key="5">
    <source>
        <dbReference type="ARBA" id="ARBA00022723"/>
    </source>
</evidence>
<protein>
    <recommendedName>
        <fullName evidence="13">Fluoride-specific ion channel FluC</fullName>
    </recommendedName>
</protein>
<feature type="transmembrane region" description="Helical" evidence="13">
    <location>
        <begin position="7"/>
        <end position="26"/>
    </location>
</feature>
<dbReference type="KEGG" id="nani:NCTC12227_00712"/>
<keyword evidence="8 13" id="KW-0406">Ion transport</keyword>
<dbReference type="InterPro" id="IPR003691">
    <property type="entry name" value="FluC"/>
</dbReference>
<feature type="binding site" evidence="13">
    <location>
        <position position="75"/>
    </location>
    <ligand>
        <name>Na(+)</name>
        <dbReference type="ChEBI" id="CHEBI:29101"/>
        <note>structural</note>
    </ligand>
</feature>
<dbReference type="PANTHER" id="PTHR28259">
    <property type="entry name" value="FLUORIDE EXPORT PROTEIN 1-RELATED"/>
    <property type="match status" value="1"/>
</dbReference>
<comment type="catalytic activity">
    <reaction evidence="12">
        <text>fluoride(in) = fluoride(out)</text>
        <dbReference type="Rhea" id="RHEA:76159"/>
        <dbReference type="ChEBI" id="CHEBI:17051"/>
    </reaction>
    <physiologicalReaction direction="left-to-right" evidence="12">
        <dbReference type="Rhea" id="RHEA:76160"/>
    </physiologicalReaction>
</comment>
<organism evidence="14 15">
    <name type="scientific">Neisseria animaloris</name>
    <dbReference type="NCBI Taxonomy" id="326522"/>
    <lineage>
        <taxon>Bacteria</taxon>
        <taxon>Pseudomonadati</taxon>
        <taxon>Pseudomonadota</taxon>
        <taxon>Betaproteobacteria</taxon>
        <taxon>Neisseriales</taxon>
        <taxon>Neisseriaceae</taxon>
        <taxon>Neisseria</taxon>
    </lineage>
</organism>
<dbReference type="AlphaFoldDB" id="A0A3S4ZBP3"/>
<dbReference type="STRING" id="326522.BWD08_10880"/>
<comment type="subcellular location">
    <subcellularLocation>
        <location evidence="1 13">Cell membrane</location>
        <topology evidence="1 13">Multi-pass membrane protein</topology>
    </subcellularLocation>
</comment>
<dbReference type="RefSeq" id="WP_126304284.1">
    <property type="nucleotide sequence ID" value="NZ_LR134516.1"/>
</dbReference>
<evidence type="ECO:0000256" key="1">
    <source>
        <dbReference type="ARBA" id="ARBA00004651"/>
    </source>
</evidence>
<keyword evidence="5 13" id="KW-0479">Metal-binding</keyword>
<reference evidence="14 15" key="1">
    <citation type="submission" date="2018-12" db="EMBL/GenBank/DDBJ databases">
        <authorList>
            <consortium name="Pathogen Informatics"/>
        </authorList>
    </citation>
    <scope>NUCLEOTIDE SEQUENCE [LARGE SCALE GENOMIC DNA]</scope>
    <source>
        <strain evidence="14 15">NCTC12227</strain>
    </source>
</reference>
<feature type="transmembrane region" description="Helical" evidence="13">
    <location>
        <begin position="32"/>
        <end position="55"/>
    </location>
</feature>
<sequence length="125" mass="13293">MLNNLSAIIIGAAFGAVLRWALGLWLAHTLSWAAFGTLAANWLGAYIIGVAAAVSELFPALSPHWRLLLITGFLGSLTTFSGFSLEVVGMLQMQRWGAAAATASLHLFGSLLLTVLGMTTVQMFR</sequence>
<keyword evidence="13" id="KW-0813">Transport</keyword>
<dbReference type="HAMAP" id="MF_00454">
    <property type="entry name" value="FluC"/>
    <property type="match status" value="1"/>
</dbReference>
<evidence type="ECO:0000256" key="6">
    <source>
        <dbReference type="ARBA" id="ARBA00022989"/>
    </source>
</evidence>
<dbReference type="GO" id="GO:0062054">
    <property type="term" value="F:fluoride channel activity"/>
    <property type="evidence" value="ECO:0007669"/>
    <property type="project" value="UniProtKB-UniRule"/>
</dbReference>
<keyword evidence="9 13" id="KW-0472">Membrane</keyword>
<proteinExistence type="inferred from homology"/>
<keyword evidence="15" id="KW-1185">Reference proteome</keyword>
<accession>A0A3S4ZBP3</accession>
<evidence type="ECO:0000256" key="12">
    <source>
        <dbReference type="ARBA" id="ARBA00035585"/>
    </source>
</evidence>
<comment type="similarity">
    <text evidence="11 13">Belongs to the fluoride channel Fluc/FEX (TC 1.A.43) family.</text>
</comment>
<keyword evidence="4 13" id="KW-0812">Transmembrane</keyword>
<evidence type="ECO:0000313" key="15">
    <source>
        <dbReference type="Proteomes" id="UP000268229"/>
    </source>
</evidence>
<keyword evidence="3" id="KW-0997">Cell inner membrane</keyword>
<evidence type="ECO:0000256" key="8">
    <source>
        <dbReference type="ARBA" id="ARBA00023065"/>
    </source>
</evidence>
<comment type="activity regulation">
    <text evidence="13">Na(+) is not transported, but it plays an essential structural role and its presence is essential for fluoride channel function.</text>
</comment>
<evidence type="ECO:0000256" key="11">
    <source>
        <dbReference type="ARBA" id="ARBA00035120"/>
    </source>
</evidence>
<dbReference type="NCBIfam" id="NF010792">
    <property type="entry name" value="PRK14196.1"/>
    <property type="match status" value="1"/>
</dbReference>
<dbReference type="GO" id="GO:0046872">
    <property type="term" value="F:metal ion binding"/>
    <property type="evidence" value="ECO:0007669"/>
    <property type="project" value="UniProtKB-KW"/>
</dbReference>
<feature type="transmembrane region" description="Helical" evidence="13">
    <location>
        <begin position="67"/>
        <end position="85"/>
    </location>
</feature>
<evidence type="ECO:0000256" key="4">
    <source>
        <dbReference type="ARBA" id="ARBA00022692"/>
    </source>
</evidence>
<dbReference type="Pfam" id="PF02537">
    <property type="entry name" value="CRCB"/>
    <property type="match status" value="1"/>
</dbReference>
<keyword evidence="2 13" id="KW-1003">Cell membrane</keyword>